<dbReference type="STRING" id="1453999.AW06_002035"/>
<name>A0A080M8W4_9PROT</name>
<feature type="chain" id="PRO_5001750913" evidence="1">
    <location>
        <begin position="18"/>
        <end position="131"/>
    </location>
</feature>
<keyword evidence="1" id="KW-0732">Signal</keyword>
<comment type="caution">
    <text evidence="2">The sequence shown here is derived from an EMBL/GenBank/DDBJ whole genome shotgun (WGS) entry which is preliminary data.</text>
</comment>
<protein>
    <submittedName>
        <fullName evidence="2">Uncharacterized protein</fullName>
    </submittedName>
</protein>
<reference evidence="2" key="1">
    <citation type="submission" date="2014-02" db="EMBL/GenBank/DDBJ databases">
        <title>Expanding our view of genomic diversity in Candidatus Accumulibacter clades.</title>
        <authorList>
            <person name="Skennerton C.T."/>
            <person name="Barr J.J."/>
            <person name="Slater F.R."/>
            <person name="Bond P.L."/>
            <person name="Tyson G.W."/>
        </authorList>
    </citation>
    <scope>NUCLEOTIDE SEQUENCE [LARGE SCALE GENOMIC DNA]</scope>
</reference>
<evidence type="ECO:0000313" key="3">
    <source>
        <dbReference type="Proteomes" id="UP000021315"/>
    </source>
</evidence>
<gene>
    <name evidence="2" type="ORF">AW06_002035</name>
</gene>
<dbReference type="Proteomes" id="UP000021315">
    <property type="component" value="Unassembled WGS sequence"/>
</dbReference>
<dbReference type="EMBL" id="JDST02000041">
    <property type="protein sequence ID" value="KFB76915.1"/>
    <property type="molecule type" value="Genomic_DNA"/>
</dbReference>
<evidence type="ECO:0000313" key="2">
    <source>
        <dbReference type="EMBL" id="KFB76915.1"/>
    </source>
</evidence>
<evidence type="ECO:0000256" key="1">
    <source>
        <dbReference type="SAM" id="SignalP"/>
    </source>
</evidence>
<dbReference type="AlphaFoldDB" id="A0A080M8W4"/>
<accession>A0A080M8W4</accession>
<sequence length="131" mass="14253">MMTIGSGFRQLRFFASAACLAMTMTAAGVGAVEVPLVDGTHWIKSSEEVKKAYLVGLANMVQVEAAYNADNPPAVENGFSPRVARGMKDQTLGSVLEALDQWYAAHPDRLLRPVVETIWFEMVVPALPKTK</sequence>
<keyword evidence="3" id="KW-1185">Reference proteome</keyword>
<organism evidence="2 3">
    <name type="scientific">Candidatus Accumulibacter cognatus</name>
    <dbReference type="NCBI Taxonomy" id="2954383"/>
    <lineage>
        <taxon>Bacteria</taxon>
        <taxon>Pseudomonadati</taxon>
        <taxon>Pseudomonadota</taxon>
        <taxon>Betaproteobacteria</taxon>
        <taxon>Candidatus Accumulibacter</taxon>
    </lineage>
</organism>
<feature type="signal peptide" evidence="1">
    <location>
        <begin position="1"/>
        <end position="17"/>
    </location>
</feature>
<proteinExistence type="predicted"/>
<dbReference type="RefSeq" id="WP_324547016.1">
    <property type="nucleotide sequence ID" value="NZ_JDST02000041.1"/>
</dbReference>